<dbReference type="AlphaFoldDB" id="A0A6J4SVT7"/>
<reference evidence="2" key="1">
    <citation type="submission" date="2020-02" db="EMBL/GenBank/DDBJ databases">
        <authorList>
            <person name="Meier V. D."/>
        </authorList>
    </citation>
    <scope>NUCLEOTIDE SEQUENCE</scope>
    <source>
        <strain evidence="2">AVDCRST_MAG12</strain>
    </source>
</reference>
<proteinExistence type="predicted"/>
<dbReference type="InterPro" id="IPR000182">
    <property type="entry name" value="GNAT_dom"/>
</dbReference>
<gene>
    <name evidence="2" type="ORF">AVDCRST_MAG12-3007</name>
</gene>
<dbReference type="GO" id="GO:0016747">
    <property type="term" value="F:acyltransferase activity, transferring groups other than amino-acyl groups"/>
    <property type="evidence" value="ECO:0007669"/>
    <property type="project" value="InterPro"/>
</dbReference>
<dbReference type="Gene3D" id="3.40.630.30">
    <property type="match status" value="1"/>
</dbReference>
<evidence type="ECO:0000259" key="1">
    <source>
        <dbReference type="PROSITE" id="PS51186"/>
    </source>
</evidence>
<accession>A0A6J4SVT7</accession>
<dbReference type="PANTHER" id="PTHR43415:SF3">
    <property type="entry name" value="GNAT-FAMILY ACETYLTRANSFERASE"/>
    <property type="match status" value="1"/>
</dbReference>
<dbReference type="SUPFAM" id="SSF55729">
    <property type="entry name" value="Acyl-CoA N-acyltransferases (Nat)"/>
    <property type="match status" value="1"/>
</dbReference>
<sequence length="215" mass="23935">MGSNPPGSEEPVLNVVGELVALGPLREDLLPLYARWHNDLDAMRMLGDRPGPVTAEEEGRWYEEQVKAEDRAFFTVYERETLRPVGGTNLFGVDFRNRHAGFGIVIGEPDCRGKGYGTETTSLMLDYAFTVLGLHNVMLTVFAFNPAGLRAYEKAGFKPIGRRRECRVMGGRVYDEIYMDCLAPEFERPVAPGKDWGLSAWSSPQGTIRTEAGTE</sequence>
<organism evidence="2">
    <name type="scientific">uncultured Rubrobacteraceae bacterium</name>
    <dbReference type="NCBI Taxonomy" id="349277"/>
    <lineage>
        <taxon>Bacteria</taxon>
        <taxon>Bacillati</taxon>
        <taxon>Actinomycetota</taxon>
        <taxon>Rubrobacteria</taxon>
        <taxon>Rubrobacterales</taxon>
        <taxon>Rubrobacteraceae</taxon>
        <taxon>environmental samples</taxon>
    </lineage>
</organism>
<dbReference type="EMBL" id="CADCVK010000421">
    <property type="protein sequence ID" value="CAA9506872.1"/>
    <property type="molecule type" value="Genomic_DNA"/>
</dbReference>
<dbReference type="Pfam" id="PF13302">
    <property type="entry name" value="Acetyltransf_3"/>
    <property type="match status" value="1"/>
</dbReference>
<feature type="domain" description="N-acetyltransferase" evidence="1">
    <location>
        <begin position="20"/>
        <end position="184"/>
    </location>
</feature>
<dbReference type="PROSITE" id="PS51186">
    <property type="entry name" value="GNAT"/>
    <property type="match status" value="1"/>
</dbReference>
<dbReference type="InterPro" id="IPR016181">
    <property type="entry name" value="Acyl_CoA_acyltransferase"/>
</dbReference>
<evidence type="ECO:0000313" key="2">
    <source>
        <dbReference type="EMBL" id="CAA9506872.1"/>
    </source>
</evidence>
<protein>
    <recommendedName>
        <fullName evidence="1">N-acetyltransferase domain-containing protein</fullName>
    </recommendedName>
</protein>
<dbReference type="PANTHER" id="PTHR43415">
    <property type="entry name" value="SPERMIDINE N(1)-ACETYLTRANSFERASE"/>
    <property type="match status" value="1"/>
</dbReference>
<name>A0A6J4SVT7_9ACTN</name>